<protein>
    <recommendedName>
        <fullName evidence="4">General stress protein 17M-like domain-containing protein</fullName>
    </recommendedName>
</protein>
<reference evidence="2 3" key="1">
    <citation type="submission" date="2018-04" db="EMBL/GenBank/DDBJ databases">
        <title>The genome sequence of Caulobacter sp. 744.</title>
        <authorList>
            <person name="Gao J."/>
            <person name="Sun J."/>
        </authorList>
    </citation>
    <scope>NUCLEOTIDE SEQUENCE [LARGE SCALE GENOMIC DNA]</scope>
    <source>
        <strain evidence="2 3">774</strain>
    </source>
</reference>
<evidence type="ECO:0000256" key="1">
    <source>
        <dbReference type="SAM" id="MobiDB-lite"/>
    </source>
</evidence>
<dbReference type="InterPro" id="IPR052948">
    <property type="entry name" value="Low_temp-induced_all0457"/>
</dbReference>
<accession>A0A2T9JXZ2</accession>
<organism evidence="2 3">
    <name type="scientific">Caulobacter endophyticus</name>
    <dbReference type="NCBI Taxonomy" id="2172652"/>
    <lineage>
        <taxon>Bacteria</taxon>
        <taxon>Pseudomonadati</taxon>
        <taxon>Pseudomonadota</taxon>
        <taxon>Alphaproteobacteria</taxon>
        <taxon>Caulobacterales</taxon>
        <taxon>Caulobacteraceae</taxon>
        <taxon>Caulobacter</taxon>
    </lineage>
</organism>
<evidence type="ECO:0000313" key="3">
    <source>
        <dbReference type="Proteomes" id="UP000245073"/>
    </source>
</evidence>
<comment type="caution">
    <text evidence="2">The sequence shown here is derived from an EMBL/GenBank/DDBJ whole genome shotgun (WGS) entry which is preliminary data.</text>
</comment>
<sequence length="251" mass="26116">MTRTITRLFDTHAQALDAVEDLQRAGVDDDRISLVSNNADNWHAGDWRTGRSFSNGPLGDANRDGENDVAEGAGKGATTGGLIGGGAGLLAGLGMLAIPGLGPVVAAGWLASTAVGAAVGAVAGGATGGLLGALKEAGHDDAEANVYAEGVRRGGTLVSVRADEDRAGEIERILNGRRGVDAVSRGALYRQSGWSRFDESTDPYTVEQVRRERDLYRGEERSFAGGGDTEIAEDEQRRRETESRPGLTPGA</sequence>
<dbReference type="PANTHER" id="PTHR36109:SF2">
    <property type="entry name" value="MEMBRANE PROTEIN"/>
    <property type="match status" value="1"/>
</dbReference>
<feature type="region of interest" description="Disordered" evidence="1">
    <location>
        <begin position="45"/>
        <end position="77"/>
    </location>
</feature>
<dbReference type="RefSeq" id="WP_109101315.1">
    <property type="nucleotide sequence ID" value="NZ_QDKQ01000046.1"/>
</dbReference>
<feature type="region of interest" description="Disordered" evidence="1">
    <location>
        <begin position="215"/>
        <end position="251"/>
    </location>
</feature>
<dbReference type="OrthoDB" id="7204249at2"/>
<evidence type="ECO:0000313" key="2">
    <source>
        <dbReference type="EMBL" id="PVM88585.1"/>
    </source>
</evidence>
<feature type="compositionally biased region" description="Basic and acidic residues" evidence="1">
    <location>
        <begin position="234"/>
        <end position="243"/>
    </location>
</feature>
<name>A0A2T9JXZ2_9CAUL</name>
<keyword evidence="3" id="KW-1185">Reference proteome</keyword>
<gene>
    <name evidence="2" type="ORF">DDF67_13030</name>
</gene>
<proteinExistence type="predicted"/>
<dbReference type="AlphaFoldDB" id="A0A2T9JXZ2"/>
<dbReference type="EMBL" id="QDKQ01000046">
    <property type="protein sequence ID" value="PVM88585.1"/>
    <property type="molecule type" value="Genomic_DNA"/>
</dbReference>
<dbReference type="PANTHER" id="PTHR36109">
    <property type="entry name" value="MEMBRANE PROTEIN-RELATED"/>
    <property type="match status" value="1"/>
</dbReference>
<dbReference type="Proteomes" id="UP000245073">
    <property type="component" value="Unassembled WGS sequence"/>
</dbReference>
<evidence type="ECO:0008006" key="4">
    <source>
        <dbReference type="Google" id="ProtNLM"/>
    </source>
</evidence>